<dbReference type="PANTHER" id="PTHR11079:SF162">
    <property type="entry name" value="RIBOFLAVIN BIOSYNTHESIS PROTEIN PYRD, CHLOROPLASTIC"/>
    <property type="match status" value="1"/>
</dbReference>
<feature type="domain" description="CMP/dCMP-type deaminase" evidence="9">
    <location>
        <begin position="1"/>
        <end position="117"/>
    </location>
</feature>
<dbReference type="UniPathway" id="UPA00275">
    <property type="reaction ID" value="UER00401"/>
</dbReference>
<evidence type="ECO:0000313" key="11">
    <source>
        <dbReference type="Proteomes" id="UP000009183"/>
    </source>
</evidence>
<reference evidence="11" key="1">
    <citation type="journal article" date="2007" name="Nature">
        <title>The grapevine genome sequence suggests ancestral hexaploidization in major angiosperm phyla.</title>
        <authorList>
            <consortium name="The French-Italian Public Consortium for Grapevine Genome Characterization."/>
            <person name="Jaillon O."/>
            <person name="Aury J.-M."/>
            <person name="Noel B."/>
            <person name="Policriti A."/>
            <person name="Clepet C."/>
            <person name="Casagrande A."/>
            <person name="Choisne N."/>
            <person name="Aubourg S."/>
            <person name="Vitulo N."/>
            <person name="Jubin C."/>
            <person name="Vezzi A."/>
            <person name="Legeai F."/>
            <person name="Hugueney P."/>
            <person name="Dasilva C."/>
            <person name="Horner D."/>
            <person name="Mica E."/>
            <person name="Jublot D."/>
            <person name="Poulain J."/>
            <person name="Bruyere C."/>
            <person name="Billault A."/>
            <person name="Segurens B."/>
            <person name="Gouyvenoux M."/>
            <person name="Ugarte E."/>
            <person name="Cattonaro F."/>
            <person name="Anthouard V."/>
            <person name="Vico V."/>
            <person name="Del Fabbro C."/>
            <person name="Alaux M."/>
            <person name="Di Gaspero G."/>
            <person name="Dumas V."/>
            <person name="Felice N."/>
            <person name="Paillard S."/>
            <person name="Juman I."/>
            <person name="Moroldo M."/>
            <person name="Scalabrin S."/>
            <person name="Canaguier A."/>
            <person name="Le Clainche I."/>
            <person name="Malacrida G."/>
            <person name="Durand E."/>
            <person name="Pesole G."/>
            <person name="Laucou V."/>
            <person name="Chatelet P."/>
            <person name="Merdinoglu D."/>
            <person name="Delledonne M."/>
            <person name="Pezzotti M."/>
            <person name="Lecharny A."/>
            <person name="Scarpelli C."/>
            <person name="Artiguenave F."/>
            <person name="Pe M.E."/>
            <person name="Valle G."/>
            <person name="Morgante M."/>
            <person name="Caboche M."/>
            <person name="Adam-Blondon A.-F."/>
            <person name="Weissenbach J."/>
            <person name="Quetier F."/>
            <person name="Wincker P."/>
        </authorList>
    </citation>
    <scope>NUCLEOTIDE SEQUENCE [LARGE SCALE GENOMIC DNA]</scope>
    <source>
        <strain evidence="11">cv. Pinot noir / PN40024</strain>
    </source>
</reference>
<evidence type="ECO:0000256" key="8">
    <source>
        <dbReference type="ARBA" id="ARBA00070721"/>
    </source>
</evidence>
<keyword evidence="6" id="KW-0862">Zinc</keyword>
<keyword evidence="11" id="KW-1185">Reference proteome</keyword>
<proteinExistence type="predicted"/>
<dbReference type="GO" id="GO:0009231">
    <property type="term" value="P:riboflavin biosynthetic process"/>
    <property type="evidence" value="ECO:0007669"/>
    <property type="project" value="UniProtKB-UniPathway"/>
</dbReference>
<dbReference type="PROSITE" id="PS00903">
    <property type="entry name" value="CYT_DCMP_DEAMINASES_1"/>
    <property type="match status" value="1"/>
</dbReference>
<dbReference type="FunCoup" id="D7UC86">
    <property type="interactions" value="953"/>
</dbReference>
<dbReference type="InterPro" id="IPR002125">
    <property type="entry name" value="CMP_dCMP_dom"/>
</dbReference>
<organism evidence="10 11">
    <name type="scientific">Vitis vinifera</name>
    <name type="common">Grape</name>
    <dbReference type="NCBI Taxonomy" id="29760"/>
    <lineage>
        <taxon>Eukaryota</taxon>
        <taxon>Viridiplantae</taxon>
        <taxon>Streptophyta</taxon>
        <taxon>Embryophyta</taxon>
        <taxon>Tracheophyta</taxon>
        <taxon>Spermatophyta</taxon>
        <taxon>Magnoliopsida</taxon>
        <taxon>eudicotyledons</taxon>
        <taxon>Gunneridae</taxon>
        <taxon>Pentapetalae</taxon>
        <taxon>rosids</taxon>
        <taxon>Vitales</taxon>
        <taxon>Vitaceae</taxon>
        <taxon>Viteae</taxon>
        <taxon>Vitis</taxon>
    </lineage>
</organism>
<evidence type="ECO:0000256" key="1">
    <source>
        <dbReference type="ARBA" id="ARBA00001947"/>
    </source>
</evidence>
<dbReference type="AlphaFoldDB" id="D7UC86"/>
<dbReference type="InParanoid" id="D7UC86"/>
<dbReference type="InterPro" id="IPR016192">
    <property type="entry name" value="APOBEC/CMP_deaminase_Zn-bd"/>
</dbReference>
<dbReference type="Gene3D" id="3.40.430.10">
    <property type="entry name" value="Dihydrofolate Reductase, subunit A"/>
    <property type="match status" value="1"/>
</dbReference>
<evidence type="ECO:0000259" key="9">
    <source>
        <dbReference type="PROSITE" id="PS51747"/>
    </source>
</evidence>
<dbReference type="InterPro" id="IPR004794">
    <property type="entry name" value="Eubact_RibD"/>
</dbReference>
<gene>
    <name evidence="10" type="ordered locus">VIT_15s0046g02860</name>
</gene>
<evidence type="ECO:0000313" key="10">
    <source>
        <dbReference type="EMBL" id="CBI40351.3"/>
    </source>
</evidence>
<dbReference type="FunFam" id="3.40.140.10:FF:000025">
    <property type="entry name" value="Riboflavin biosynthesis protein RibD"/>
    <property type="match status" value="1"/>
</dbReference>
<dbReference type="InterPro" id="IPR024072">
    <property type="entry name" value="DHFR-like_dom_sf"/>
</dbReference>
<evidence type="ECO:0000256" key="4">
    <source>
        <dbReference type="ARBA" id="ARBA00022723"/>
    </source>
</evidence>
<comment type="pathway">
    <text evidence="2">Cofactor biosynthesis; riboflavin biosynthesis; 5-amino-6-(D-ribitylamino)uracil from GTP: step 2/4.</text>
</comment>
<sequence length="348" mass="38129">MRRCVELARKAIGCTSPNPMVGCVIVKDGKVVGEGFHPKAGQPHGEVFALRDAGDLAENATAYVSLEPCNHYGRTPPCTEALIKAKVKKVVIGMVDPNPIVASKGVDRLRDAGIEVTVAVEEELCKKLNEAYIHQMLTGKPFVTLRYSLSINGHILDQLGEGVEEAGGYYSQLVQEYDAIILSPTTVTEKFSFPASQEPGANQPLHILIAKSPISPNQIPIPHTEATSKVIIFADNETAVEPEMVQKGIETVVLDQINLNAVLEYCKRQGLCSILLDLRGNFGYFEDLLKQSLEENLLQKVVVEVLPFWSTNEEEGLPLALKNLRKGIRLKNITSRNSNDSVVLEGYP</sequence>
<dbReference type="Gene3D" id="3.40.140.10">
    <property type="entry name" value="Cytidine Deaminase, domain 2"/>
    <property type="match status" value="1"/>
</dbReference>
<evidence type="ECO:0000256" key="2">
    <source>
        <dbReference type="ARBA" id="ARBA00004882"/>
    </source>
</evidence>
<evidence type="ECO:0000256" key="5">
    <source>
        <dbReference type="ARBA" id="ARBA00022801"/>
    </source>
</evidence>
<dbReference type="HOGENOM" id="CLU_036590_2_0_1"/>
<dbReference type="PANTHER" id="PTHR11079">
    <property type="entry name" value="CYTOSINE DEAMINASE FAMILY MEMBER"/>
    <property type="match status" value="1"/>
</dbReference>
<evidence type="ECO:0000256" key="3">
    <source>
        <dbReference type="ARBA" id="ARBA00012766"/>
    </source>
</evidence>
<dbReference type="EMBL" id="FN596755">
    <property type="protein sequence ID" value="CBI40351.3"/>
    <property type="molecule type" value="Genomic_DNA"/>
</dbReference>
<dbReference type="EC" id="3.5.4.26" evidence="3"/>
<protein>
    <recommendedName>
        <fullName evidence="8">Riboflavin biosynthesis protein PYRD, chloroplastic</fullName>
        <ecNumber evidence="3">3.5.4.26</ecNumber>
    </recommendedName>
</protein>
<dbReference type="PaxDb" id="29760-VIT_15s0046g02860.t01"/>
<keyword evidence="4" id="KW-0479">Metal-binding</keyword>
<dbReference type="SUPFAM" id="SSF53597">
    <property type="entry name" value="Dihydrofolate reductase-like"/>
    <property type="match status" value="1"/>
</dbReference>
<dbReference type="NCBIfam" id="TIGR00326">
    <property type="entry name" value="eubact_ribD"/>
    <property type="match status" value="1"/>
</dbReference>
<dbReference type="eggNOG" id="KOG1018">
    <property type="taxonomic scope" value="Eukaryota"/>
</dbReference>
<evidence type="ECO:0000256" key="6">
    <source>
        <dbReference type="ARBA" id="ARBA00022833"/>
    </source>
</evidence>
<dbReference type="Proteomes" id="UP000009183">
    <property type="component" value="Chromosome 15"/>
</dbReference>
<accession>D7UC86</accession>
<dbReference type="GO" id="GO:0008270">
    <property type="term" value="F:zinc ion binding"/>
    <property type="evidence" value="ECO:0007669"/>
    <property type="project" value="InterPro"/>
</dbReference>
<dbReference type="STRING" id="29760.D7UC86"/>
<dbReference type="CDD" id="cd01284">
    <property type="entry name" value="Riboflavin_deaminase-reductase"/>
    <property type="match status" value="1"/>
</dbReference>
<evidence type="ECO:0000256" key="7">
    <source>
        <dbReference type="ARBA" id="ARBA00058389"/>
    </source>
</evidence>
<name>D7UC86_VITVI</name>
<comment type="function">
    <text evidence="7">Monofunctional pyrimidine deaminase involved in the riboflavin biosynthesis pathway. Also has a reductase domain that lacks catalytically essential substrate-binding residues.</text>
</comment>
<dbReference type="PROSITE" id="PS51747">
    <property type="entry name" value="CYT_DCMP_DEAMINASES_2"/>
    <property type="match status" value="1"/>
</dbReference>
<dbReference type="GO" id="GO:0008835">
    <property type="term" value="F:diaminohydroxyphosphoribosylaminopyrimidine deaminase activity"/>
    <property type="evidence" value="ECO:0000318"/>
    <property type="project" value="GO_Central"/>
</dbReference>
<dbReference type="SUPFAM" id="SSF53927">
    <property type="entry name" value="Cytidine deaminase-like"/>
    <property type="match status" value="1"/>
</dbReference>
<keyword evidence="5" id="KW-0378">Hydrolase</keyword>
<dbReference type="Pfam" id="PF00383">
    <property type="entry name" value="dCMP_cyt_deam_1"/>
    <property type="match status" value="1"/>
</dbReference>
<comment type="cofactor">
    <cofactor evidence="1">
        <name>Zn(2+)</name>
        <dbReference type="ChEBI" id="CHEBI:29105"/>
    </cofactor>
</comment>
<dbReference type="InterPro" id="IPR016193">
    <property type="entry name" value="Cytidine_deaminase-like"/>
</dbReference>
<dbReference type="OMA" id="GHYMRRC"/>
<dbReference type="OrthoDB" id="252265at2759"/>